<organism evidence="2 3">
    <name type="scientific">Candidatus Eisenbergiella merdavium</name>
    <dbReference type="NCBI Taxonomy" id="2838551"/>
    <lineage>
        <taxon>Bacteria</taxon>
        <taxon>Bacillati</taxon>
        <taxon>Bacillota</taxon>
        <taxon>Clostridia</taxon>
        <taxon>Lachnospirales</taxon>
        <taxon>Lachnospiraceae</taxon>
        <taxon>Eisenbergiella</taxon>
    </lineage>
</organism>
<dbReference type="PANTHER" id="PTHR13369">
    <property type="match status" value="1"/>
</dbReference>
<name>A0A9D2NES7_9FIRM</name>
<reference evidence="2" key="1">
    <citation type="journal article" date="2021" name="PeerJ">
        <title>Extensive microbial diversity within the chicken gut microbiome revealed by metagenomics and culture.</title>
        <authorList>
            <person name="Gilroy R."/>
            <person name="Ravi A."/>
            <person name="Getino M."/>
            <person name="Pursley I."/>
            <person name="Horton D.L."/>
            <person name="Alikhan N.F."/>
            <person name="Baker D."/>
            <person name="Gharbi K."/>
            <person name="Hall N."/>
            <person name="Watson M."/>
            <person name="Adriaenssens E.M."/>
            <person name="Foster-Nyarko E."/>
            <person name="Jarju S."/>
            <person name="Secka A."/>
            <person name="Antonio M."/>
            <person name="Oren A."/>
            <person name="Chaudhuri R.R."/>
            <person name="La Ragione R."/>
            <person name="Hildebrand F."/>
            <person name="Pallen M.J."/>
        </authorList>
    </citation>
    <scope>NUCLEOTIDE SEQUENCE</scope>
    <source>
        <strain evidence="2">USAMLcec2-132</strain>
    </source>
</reference>
<dbReference type="AlphaFoldDB" id="A0A9D2NES7"/>
<accession>A0A9D2NES7</accession>
<protein>
    <submittedName>
        <fullName evidence="2">SAM-dependent methyltransferase</fullName>
    </submittedName>
</protein>
<dbReference type="PANTHER" id="PTHR13369:SF3">
    <property type="entry name" value="METHYLTRANSFERASE DOMAIN-CONTAINING PROTEIN"/>
    <property type="match status" value="1"/>
</dbReference>
<evidence type="ECO:0000313" key="2">
    <source>
        <dbReference type="EMBL" id="HJC22896.1"/>
    </source>
</evidence>
<dbReference type="CDD" id="cd02440">
    <property type="entry name" value="AdoMet_MTases"/>
    <property type="match status" value="1"/>
</dbReference>
<evidence type="ECO:0000313" key="3">
    <source>
        <dbReference type="Proteomes" id="UP000823891"/>
    </source>
</evidence>
<feature type="domain" description="Methyltransferase" evidence="1">
    <location>
        <begin position="157"/>
        <end position="294"/>
    </location>
</feature>
<evidence type="ECO:0000259" key="1">
    <source>
        <dbReference type="Pfam" id="PF13679"/>
    </source>
</evidence>
<dbReference type="InterPro" id="IPR029063">
    <property type="entry name" value="SAM-dependent_MTases_sf"/>
</dbReference>
<comment type="caution">
    <text evidence="2">The sequence shown here is derived from an EMBL/GenBank/DDBJ whole genome shotgun (WGS) entry which is preliminary data.</text>
</comment>
<dbReference type="GO" id="GO:0008168">
    <property type="term" value="F:methyltransferase activity"/>
    <property type="evidence" value="ECO:0007669"/>
    <property type="project" value="UniProtKB-KW"/>
</dbReference>
<reference evidence="2" key="2">
    <citation type="submission" date="2021-04" db="EMBL/GenBank/DDBJ databases">
        <authorList>
            <person name="Gilroy R."/>
        </authorList>
    </citation>
    <scope>NUCLEOTIDE SEQUENCE</scope>
    <source>
        <strain evidence="2">USAMLcec2-132</strain>
    </source>
</reference>
<dbReference type="EMBL" id="DWWS01000018">
    <property type="protein sequence ID" value="HJC22896.1"/>
    <property type="molecule type" value="Genomic_DNA"/>
</dbReference>
<keyword evidence="2" id="KW-0489">Methyltransferase</keyword>
<dbReference type="GO" id="GO:0032259">
    <property type="term" value="P:methylation"/>
    <property type="evidence" value="ECO:0007669"/>
    <property type="project" value="UniProtKB-KW"/>
</dbReference>
<dbReference type="SUPFAM" id="SSF53335">
    <property type="entry name" value="S-adenosyl-L-methionine-dependent methyltransferases"/>
    <property type="match status" value="1"/>
</dbReference>
<proteinExistence type="predicted"/>
<dbReference type="InterPro" id="IPR025714">
    <property type="entry name" value="Methyltranfer_dom"/>
</dbReference>
<sequence>MDELRALLQESLNGELYQMTAGGPRKKDGDVRFKVRPVMIRDRLFFQMETFRGNQVFHRNLSGEEACESICEAMAGFRQLSIKAAGFEAEALVSKKGKVTVKKREHEVRRPGAVPDELRMAHNRKKKYILEEGRPVPFLIDLGVQTPDGKTVKSRYDKFRQINRFLEFIADIMPILPKDRCVRIIDFGCGKSYLTFAMYYYLHELCGLDIRVTGLDLKADVIRRCSALAEKYGYQKLDFCQGDIADFVGEDSVDMVVTLHACDTATDYALYKAVKWNASVILSVPCCQHEVNRQIRNDMLAPALKYGLVKERLSALVTDSVRACLLEEHSYETQLLEFIDMEHTPKNILIRAVKKPGGKGLEKETGVKEMTDFLHVNTCLQRLFEEEGKQEHS</sequence>
<dbReference type="GO" id="GO:0005737">
    <property type="term" value="C:cytoplasm"/>
    <property type="evidence" value="ECO:0007669"/>
    <property type="project" value="TreeGrafter"/>
</dbReference>
<dbReference type="Pfam" id="PF13679">
    <property type="entry name" value="Methyltransf_32"/>
    <property type="match status" value="1"/>
</dbReference>
<keyword evidence="2" id="KW-0808">Transferase</keyword>
<gene>
    <name evidence="2" type="ORF">H9761_04230</name>
</gene>
<dbReference type="Proteomes" id="UP000823891">
    <property type="component" value="Unassembled WGS sequence"/>
</dbReference>
<dbReference type="Gene3D" id="3.40.50.150">
    <property type="entry name" value="Vaccinia Virus protein VP39"/>
    <property type="match status" value="1"/>
</dbReference>